<organism evidence="3 4">
    <name type="scientific">Streptomyces hoynatensis</name>
    <dbReference type="NCBI Taxonomy" id="1141874"/>
    <lineage>
        <taxon>Bacteria</taxon>
        <taxon>Bacillati</taxon>
        <taxon>Actinomycetota</taxon>
        <taxon>Actinomycetes</taxon>
        <taxon>Kitasatosporales</taxon>
        <taxon>Streptomycetaceae</taxon>
        <taxon>Streptomyces</taxon>
    </lineage>
</organism>
<evidence type="ECO:0000259" key="1">
    <source>
        <dbReference type="Pfam" id="PF07398"/>
    </source>
</evidence>
<keyword evidence="3" id="KW-0670">Pyruvate</keyword>
<keyword evidence="3" id="KW-0413">Isomerase</keyword>
<feature type="domain" description="Mycothiol-dependent maleylpyruvate isomerase metal-binding" evidence="2">
    <location>
        <begin position="10"/>
        <end position="131"/>
    </location>
</feature>
<feature type="domain" description="MDMPI C-terminal" evidence="1">
    <location>
        <begin position="144"/>
        <end position="250"/>
    </location>
</feature>
<proteinExistence type="predicted"/>
<dbReference type="Proteomes" id="UP000272474">
    <property type="component" value="Unassembled WGS sequence"/>
</dbReference>
<dbReference type="InterPro" id="IPR017517">
    <property type="entry name" value="Maleyloyr_isom"/>
</dbReference>
<dbReference type="InterPro" id="IPR024344">
    <property type="entry name" value="MDMPI_metal-binding"/>
</dbReference>
<dbReference type="GO" id="GO:0005886">
    <property type="term" value="C:plasma membrane"/>
    <property type="evidence" value="ECO:0007669"/>
    <property type="project" value="TreeGrafter"/>
</dbReference>
<dbReference type="Pfam" id="PF07398">
    <property type="entry name" value="MDMPI_C"/>
    <property type="match status" value="1"/>
</dbReference>
<dbReference type="PANTHER" id="PTHR40758:SF1">
    <property type="entry name" value="CONSERVED PROTEIN"/>
    <property type="match status" value="1"/>
</dbReference>
<dbReference type="SUPFAM" id="SSF109854">
    <property type="entry name" value="DinB/YfiT-like putative metalloenzymes"/>
    <property type="match status" value="1"/>
</dbReference>
<dbReference type="InterPro" id="IPR010872">
    <property type="entry name" value="MDMPI_C-term_domain"/>
</dbReference>
<protein>
    <submittedName>
        <fullName evidence="3">Maleylpyruvate isomerase family mycothiol-dependent enzyme</fullName>
    </submittedName>
</protein>
<evidence type="ECO:0000313" key="4">
    <source>
        <dbReference type="Proteomes" id="UP000272474"/>
    </source>
</evidence>
<dbReference type="NCBIfam" id="TIGR03083">
    <property type="entry name" value="maleylpyruvate isomerase family mycothiol-dependent enzyme"/>
    <property type="match status" value="1"/>
</dbReference>
<dbReference type="GO" id="GO:0046872">
    <property type="term" value="F:metal ion binding"/>
    <property type="evidence" value="ECO:0007669"/>
    <property type="project" value="InterPro"/>
</dbReference>
<dbReference type="Pfam" id="PF11716">
    <property type="entry name" value="MDMPI_N"/>
    <property type="match status" value="1"/>
</dbReference>
<comment type="caution">
    <text evidence="3">The sequence shown here is derived from an EMBL/GenBank/DDBJ whole genome shotgun (WGS) entry which is preliminary data.</text>
</comment>
<accession>A0A3A9YRE3</accession>
<dbReference type="InterPro" id="IPR034660">
    <property type="entry name" value="DinB/YfiT-like"/>
</dbReference>
<name>A0A3A9YRE3_9ACTN</name>
<dbReference type="EMBL" id="RBAL01000017">
    <property type="protein sequence ID" value="RKN38540.1"/>
    <property type="molecule type" value="Genomic_DNA"/>
</dbReference>
<dbReference type="PANTHER" id="PTHR40758">
    <property type="entry name" value="CONSERVED PROTEIN"/>
    <property type="match status" value="1"/>
</dbReference>
<dbReference type="RefSeq" id="WP_120683195.1">
    <property type="nucleotide sequence ID" value="NZ_RBAL01000017.1"/>
</dbReference>
<keyword evidence="4" id="KW-1185">Reference proteome</keyword>
<dbReference type="AlphaFoldDB" id="A0A3A9YRE3"/>
<evidence type="ECO:0000259" key="2">
    <source>
        <dbReference type="Pfam" id="PF11716"/>
    </source>
</evidence>
<evidence type="ECO:0000313" key="3">
    <source>
        <dbReference type="EMBL" id="RKN38540.1"/>
    </source>
</evidence>
<sequence length="258" mass="27742">MKSTDEFCEALTREGELFLGTALRAGLAAEVPTCPGWRVRDLVRHLGHVHRWATGFVADGLQRFVPPGEEAVPDGELADWYASGHRALLAALAKAPEDLECWTFLPGPATGRRFWARRQAHETAIHRMDAQAAAGEAISPVDAEFAEDGIDELVTGFHGRPRSRVRRERPGVLRIRASDRAEADWTVAVSAAPPRVGRTAPEAGGAPAAGGRVAADCEISGPAAVLYPALWNRPHDRAALTVRGERELADLWASAAAV</sequence>
<gene>
    <name evidence="3" type="ORF">D7294_24020</name>
</gene>
<dbReference type="GO" id="GO:0016853">
    <property type="term" value="F:isomerase activity"/>
    <property type="evidence" value="ECO:0007669"/>
    <property type="project" value="UniProtKB-KW"/>
</dbReference>
<reference evidence="3 4" key="1">
    <citation type="journal article" date="2014" name="Int. J. Syst. Evol. Microbiol.">
        <title>Streptomyces hoynatensis sp. nov., isolated from deep marine sediment.</title>
        <authorList>
            <person name="Veyisoglu A."/>
            <person name="Sahin N."/>
        </authorList>
    </citation>
    <scope>NUCLEOTIDE SEQUENCE [LARGE SCALE GENOMIC DNA]</scope>
    <source>
        <strain evidence="3 4">KCTC 29097</strain>
    </source>
</reference>
<dbReference type="OrthoDB" id="3671213at2"/>